<dbReference type="CDD" id="cd18817">
    <property type="entry name" value="GH43f_LbAraf43-like"/>
    <property type="match status" value="1"/>
</dbReference>
<keyword evidence="9" id="KW-1185">Reference proteome</keyword>
<dbReference type="InterPro" id="IPR023296">
    <property type="entry name" value="Glyco_hydro_beta-prop_sf"/>
</dbReference>
<name>A0A7W3QLZ9_ACTNM</name>
<evidence type="ECO:0000259" key="7">
    <source>
        <dbReference type="Pfam" id="PF05270"/>
    </source>
</evidence>
<gene>
    <name evidence="8" type="ORF">HNR61_003672</name>
</gene>
<feature type="site" description="Important for catalytic activity, responsible for pKa modulation of the active site Glu and correct orientation of both the proton donor and substrate" evidence="5">
    <location>
        <position position="147"/>
    </location>
</feature>
<reference evidence="8 9" key="1">
    <citation type="submission" date="2020-08" db="EMBL/GenBank/DDBJ databases">
        <title>Genomic Encyclopedia of Type Strains, Phase IV (KMG-IV): sequencing the most valuable type-strain genomes for metagenomic binning, comparative biology and taxonomic classification.</title>
        <authorList>
            <person name="Goeker M."/>
        </authorList>
    </citation>
    <scope>NUCLEOTIDE SEQUENCE [LARGE SCALE GENOMIC DNA]</scope>
    <source>
        <strain evidence="8 9">DSM 44197</strain>
    </source>
</reference>
<evidence type="ECO:0000256" key="6">
    <source>
        <dbReference type="RuleBase" id="RU361187"/>
    </source>
</evidence>
<evidence type="ECO:0000256" key="4">
    <source>
        <dbReference type="ARBA" id="ARBA00023295"/>
    </source>
</evidence>
<dbReference type="SUPFAM" id="SSF110221">
    <property type="entry name" value="AbfB domain"/>
    <property type="match status" value="1"/>
</dbReference>
<dbReference type="AlphaFoldDB" id="A0A7W3QLZ9"/>
<dbReference type="InterPro" id="IPR007934">
    <property type="entry name" value="AbfB_ABD"/>
</dbReference>
<evidence type="ECO:0000256" key="5">
    <source>
        <dbReference type="PIRSR" id="PIRSR606710-2"/>
    </source>
</evidence>
<dbReference type="Proteomes" id="UP000572680">
    <property type="component" value="Unassembled WGS sequence"/>
</dbReference>
<accession>A0A7W3QLZ9</accession>
<evidence type="ECO:0000313" key="9">
    <source>
        <dbReference type="Proteomes" id="UP000572680"/>
    </source>
</evidence>
<dbReference type="Pfam" id="PF05270">
    <property type="entry name" value="AbfB"/>
    <property type="match status" value="1"/>
</dbReference>
<dbReference type="Gene3D" id="2.80.10.50">
    <property type="match status" value="1"/>
</dbReference>
<dbReference type="PANTHER" id="PTHR43817">
    <property type="entry name" value="GLYCOSYL HYDROLASE"/>
    <property type="match status" value="1"/>
</dbReference>
<sequence length="465" mass="51599">MTVAFSPSAPAAVRSPSPAVHYTNPIAPQRADAHIVKHTDGHYYLTATVPEYDRIVIRRSPTLQGLSTAPEKVVWTKHATGEMGAHIWAPEIHFLDGRWYVYFAAGSTDDIWRIRMYVLESSGPDPFSSTWTEKGRIRTPHDSFSLDATTFTHGGKRYLAWAQKPPGSDVNSGIYLARLRNPWTIEGDPVLLATPTHDWETRGFKVNEGPAFLVRGGRMFLTFSASATDANYCLGLLTAPATADPLDPAAWRKTPTPVFTSNDATRQYGPGHNSFTVSEDGRSDVLVYHDRWYRDIQGDPLNDPNRRTRVQKLYWNADGTPNFGVPVPDGPTPYRLAAVNRPGHVVRHRDGRAVLERDVTALATSQFRVVPGLAGSGTVSLESIDRPGHYLRHRGFEVWLDRSDGSSLFGADASFRRRPGLTSASAASFESVNHPGRYLRHRDFALRLDPADSPRARADATFDLQ</sequence>
<dbReference type="CDD" id="cd23265">
    <property type="entry name" value="beta-trefoil_ABD_ABFB-like"/>
    <property type="match status" value="1"/>
</dbReference>
<dbReference type="PANTHER" id="PTHR43817:SF1">
    <property type="entry name" value="HYDROLASE, FAMILY 43, PUTATIVE (AFU_ORTHOLOGUE AFUA_3G01660)-RELATED"/>
    <property type="match status" value="1"/>
</dbReference>
<dbReference type="Gene3D" id="2.115.10.20">
    <property type="entry name" value="Glycosyl hydrolase domain, family 43"/>
    <property type="match status" value="1"/>
</dbReference>
<feature type="domain" description="Alpha-L-arabinofuranosidase B arabinose-binding" evidence="7">
    <location>
        <begin position="335"/>
        <end position="463"/>
    </location>
</feature>
<keyword evidence="4 6" id="KW-0326">Glycosidase</keyword>
<evidence type="ECO:0000256" key="2">
    <source>
        <dbReference type="ARBA" id="ARBA00022729"/>
    </source>
</evidence>
<comment type="caution">
    <text evidence="8">The sequence shown here is derived from an EMBL/GenBank/DDBJ whole genome shotgun (WGS) entry which is preliminary data.</text>
</comment>
<dbReference type="GO" id="GO:0046373">
    <property type="term" value="P:L-arabinose metabolic process"/>
    <property type="evidence" value="ECO:0007669"/>
    <property type="project" value="InterPro"/>
</dbReference>
<dbReference type="RefSeq" id="WP_220509464.1">
    <property type="nucleotide sequence ID" value="NZ_BAAALP010000014.1"/>
</dbReference>
<evidence type="ECO:0000256" key="1">
    <source>
        <dbReference type="ARBA" id="ARBA00009865"/>
    </source>
</evidence>
<protein>
    <submittedName>
        <fullName evidence="8">GH43 family beta-xylosidase</fullName>
    </submittedName>
</protein>
<evidence type="ECO:0000313" key="8">
    <source>
        <dbReference type="EMBL" id="MBA8952032.1"/>
    </source>
</evidence>
<dbReference type="EMBL" id="JACJIA010000004">
    <property type="protein sequence ID" value="MBA8952032.1"/>
    <property type="molecule type" value="Genomic_DNA"/>
</dbReference>
<proteinExistence type="inferred from homology"/>
<keyword evidence="3 6" id="KW-0378">Hydrolase</keyword>
<comment type="similarity">
    <text evidence="1 6">Belongs to the glycosyl hydrolase 43 family.</text>
</comment>
<dbReference type="GO" id="GO:0046556">
    <property type="term" value="F:alpha-L-arabinofuranosidase activity"/>
    <property type="evidence" value="ECO:0007669"/>
    <property type="project" value="InterPro"/>
</dbReference>
<organism evidence="8 9">
    <name type="scientific">Actinomadura namibiensis</name>
    <dbReference type="NCBI Taxonomy" id="182080"/>
    <lineage>
        <taxon>Bacteria</taxon>
        <taxon>Bacillati</taxon>
        <taxon>Actinomycetota</taxon>
        <taxon>Actinomycetes</taxon>
        <taxon>Streptosporangiales</taxon>
        <taxon>Thermomonosporaceae</taxon>
        <taxon>Actinomadura</taxon>
    </lineage>
</organism>
<dbReference type="InterPro" id="IPR006710">
    <property type="entry name" value="Glyco_hydro_43"/>
</dbReference>
<evidence type="ECO:0000256" key="3">
    <source>
        <dbReference type="ARBA" id="ARBA00022801"/>
    </source>
</evidence>
<keyword evidence="2" id="KW-0732">Signal</keyword>
<dbReference type="InterPro" id="IPR036195">
    <property type="entry name" value="AbfB_ABD_sf"/>
</dbReference>
<dbReference type="Pfam" id="PF04616">
    <property type="entry name" value="Glyco_hydro_43"/>
    <property type="match status" value="1"/>
</dbReference>
<dbReference type="SUPFAM" id="SSF75005">
    <property type="entry name" value="Arabinanase/levansucrase/invertase"/>
    <property type="match status" value="1"/>
</dbReference>